<evidence type="ECO:0000313" key="2">
    <source>
        <dbReference type="EMBL" id="GEM15774.1"/>
    </source>
</evidence>
<evidence type="ECO:0008006" key="4">
    <source>
        <dbReference type="Google" id="ProtNLM"/>
    </source>
</evidence>
<name>A0A829WV20_GLUOY</name>
<feature type="region of interest" description="Disordered" evidence="1">
    <location>
        <begin position="47"/>
        <end position="67"/>
    </location>
</feature>
<accession>A0A829WV20</accession>
<evidence type="ECO:0000313" key="3">
    <source>
        <dbReference type="Proteomes" id="UP000484858"/>
    </source>
</evidence>
<reference evidence="2 3" key="1">
    <citation type="submission" date="2013-04" db="EMBL/GenBank/DDBJ databases">
        <title>Gluconobacter oxydans NBRC 3293 whole genome sequence.</title>
        <authorList>
            <person name="Matsutani M."/>
            <person name="Yakushi T."/>
            <person name="Matsushita K."/>
        </authorList>
    </citation>
    <scope>NUCLEOTIDE SEQUENCE [LARGE SCALE GENOMIC DNA]</scope>
    <source>
        <strain evidence="2 3">NBRC 3293</strain>
    </source>
</reference>
<evidence type="ECO:0000256" key="1">
    <source>
        <dbReference type="SAM" id="MobiDB-lite"/>
    </source>
</evidence>
<protein>
    <recommendedName>
        <fullName evidence="4">HTH IS21-type domain-containing protein</fullName>
    </recommendedName>
</protein>
<comment type="caution">
    <text evidence="2">The sequence shown here is derived from an EMBL/GenBank/DDBJ whole genome shotgun (WGS) entry which is preliminary data.</text>
</comment>
<gene>
    <name evidence="2" type="ORF">NBRC3293_0271</name>
</gene>
<dbReference type="Proteomes" id="UP000484858">
    <property type="component" value="Unassembled WGS sequence"/>
</dbReference>
<sequence length="67" mass="7899">MELLSVIRRWHCRHHLPIREIERQMGLSRNTIRKYLRAESIEPAVLGQVDKRPDPEPCGGDIEETHE</sequence>
<organism evidence="2 3">
    <name type="scientific">Gluconobacter oxydans NBRC 3293</name>
    <dbReference type="NCBI Taxonomy" id="1315969"/>
    <lineage>
        <taxon>Bacteria</taxon>
        <taxon>Pseudomonadati</taxon>
        <taxon>Pseudomonadota</taxon>
        <taxon>Alphaproteobacteria</taxon>
        <taxon>Acetobacterales</taxon>
        <taxon>Acetobacteraceae</taxon>
        <taxon>Gluconobacter</taxon>
    </lineage>
</organism>
<dbReference type="EMBL" id="BARJ01000002">
    <property type="protein sequence ID" value="GEM15774.1"/>
    <property type="molecule type" value="Genomic_DNA"/>
</dbReference>
<proteinExistence type="predicted"/>
<dbReference type="AlphaFoldDB" id="A0A829WV20"/>